<accession>A0A1F6ERH9</accession>
<name>A0A1F6ERH9_9BACT</name>
<proteinExistence type="predicted"/>
<dbReference type="EMBL" id="MFLU01000001">
    <property type="protein sequence ID" value="OGG76234.1"/>
    <property type="molecule type" value="Genomic_DNA"/>
</dbReference>
<dbReference type="STRING" id="1798507.A3A34_03300"/>
<feature type="chain" id="PRO_5009524202" evidence="1">
    <location>
        <begin position="28"/>
        <end position="85"/>
    </location>
</feature>
<evidence type="ECO:0000256" key="1">
    <source>
        <dbReference type="SAM" id="SignalP"/>
    </source>
</evidence>
<feature type="signal peptide" evidence="1">
    <location>
        <begin position="1"/>
        <end position="27"/>
    </location>
</feature>
<dbReference type="AlphaFoldDB" id="A0A1F6ERH9"/>
<gene>
    <name evidence="2" type="ORF">A3A34_03300</name>
</gene>
<comment type="caution">
    <text evidence="2">The sequence shown here is derived from an EMBL/GenBank/DDBJ whole genome shotgun (WGS) entry which is preliminary data.</text>
</comment>
<protein>
    <submittedName>
        <fullName evidence="2">Uncharacterized protein</fullName>
    </submittedName>
</protein>
<evidence type="ECO:0000313" key="2">
    <source>
        <dbReference type="EMBL" id="OGG76234.1"/>
    </source>
</evidence>
<sequence length="85" mass="9200">MKNFRMLATSVLTTCALALSSGAIANAAAQQTPTIQEIRECILLSDAVSETKEYVESLVEVVVPLSVLISEGITGKNYPMRKKKK</sequence>
<reference evidence="2 3" key="1">
    <citation type="journal article" date="2016" name="Nat. Commun.">
        <title>Thousands of microbial genomes shed light on interconnected biogeochemical processes in an aquifer system.</title>
        <authorList>
            <person name="Anantharaman K."/>
            <person name="Brown C.T."/>
            <person name="Hug L.A."/>
            <person name="Sharon I."/>
            <person name="Castelle C.J."/>
            <person name="Probst A.J."/>
            <person name="Thomas B.C."/>
            <person name="Singh A."/>
            <person name="Wilkins M.J."/>
            <person name="Karaoz U."/>
            <person name="Brodie E.L."/>
            <person name="Williams K.H."/>
            <person name="Hubbard S.S."/>
            <person name="Banfield J.F."/>
        </authorList>
    </citation>
    <scope>NUCLEOTIDE SEQUENCE [LARGE SCALE GENOMIC DNA]</scope>
</reference>
<dbReference type="Proteomes" id="UP000178587">
    <property type="component" value="Unassembled WGS sequence"/>
</dbReference>
<evidence type="ECO:0000313" key="3">
    <source>
        <dbReference type="Proteomes" id="UP000178587"/>
    </source>
</evidence>
<keyword evidence="1" id="KW-0732">Signal</keyword>
<organism evidence="2 3">
    <name type="scientific">Candidatus Kaiserbacteria bacterium RIFCSPLOWO2_01_FULL_50_24</name>
    <dbReference type="NCBI Taxonomy" id="1798507"/>
    <lineage>
        <taxon>Bacteria</taxon>
        <taxon>Candidatus Kaiseribacteriota</taxon>
    </lineage>
</organism>